<accession>A0A9W9UCI9</accession>
<reference evidence="2" key="1">
    <citation type="submission" date="2022-12" db="EMBL/GenBank/DDBJ databases">
        <authorList>
            <person name="Petersen C."/>
        </authorList>
    </citation>
    <scope>NUCLEOTIDE SEQUENCE</scope>
    <source>
        <strain evidence="2">IBT 21472</strain>
    </source>
</reference>
<feature type="compositionally biased region" description="Low complexity" evidence="1">
    <location>
        <begin position="847"/>
        <end position="863"/>
    </location>
</feature>
<keyword evidence="3" id="KW-1185">Reference proteome</keyword>
<name>A0A9W9UCI9_9EURO</name>
<comment type="caution">
    <text evidence="2">The sequence shown here is derived from an EMBL/GenBank/DDBJ whole genome shotgun (WGS) entry which is preliminary data.</text>
</comment>
<feature type="compositionally biased region" description="Polar residues" evidence="1">
    <location>
        <begin position="74"/>
        <end position="87"/>
    </location>
</feature>
<reference evidence="2" key="2">
    <citation type="journal article" date="2023" name="IMA Fungus">
        <title>Comparative genomic study of the Penicillium genus elucidates a diverse pangenome and 15 lateral gene transfer events.</title>
        <authorList>
            <person name="Petersen C."/>
            <person name="Sorensen T."/>
            <person name="Nielsen M.R."/>
            <person name="Sondergaard T.E."/>
            <person name="Sorensen J.L."/>
            <person name="Fitzpatrick D.A."/>
            <person name="Frisvad J.C."/>
            <person name="Nielsen K.L."/>
        </authorList>
    </citation>
    <scope>NUCLEOTIDE SEQUENCE</scope>
    <source>
        <strain evidence="2">IBT 21472</strain>
    </source>
</reference>
<feature type="compositionally biased region" description="Basic residues" evidence="1">
    <location>
        <begin position="308"/>
        <end position="320"/>
    </location>
</feature>
<protein>
    <recommendedName>
        <fullName evidence="4">Cell wall proline rich protein</fullName>
    </recommendedName>
</protein>
<feature type="compositionally biased region" description="Low complexity" evidence="1">
    <location>
        <begin position="763"/>
        <end position="777"/>
    </location>
</feature>
<feature type="compositionally biased region" description="Polar residues" evidence="1">
    <location>
        <begin position="1"/>
        <end position="13"/>
    </location>
</feature>
<feature type="compositionally biased region" description="Pro residues" evidence="1">
    <location>
        <begin position="201"/>
        <end position="222"/>
    </location>
</feature>
<feature type="compositionally biased region" description="Polar residues" evidence="1">
    <location>
        <begin position="22"/>
        <end position="31"/>
    </location>
</feature>
<evidence type="ECO:0008006" key="4">
    <source>
        <dbReference type="Google" id="ProtNLM"/>
    </source>
</evidence>
<feature type="compositionally biased region" description="Basic residues" evidence="1">
    <location>
        <begin position="137"/>
        <end position="147"/>
    </location>
</feature>
<feature type="region of interest" description="Disordered" evidence="1">
    <location>
        <begin position="545"/>
        <end position="564"/>
    </location>
</feature>
<dbReference type="EMBL" id="JAPZBO010000001">
    <property type="protein sequence ID" value="KAJ5331536.1"/>
    <property type="molecule type" value="Genomic_DNA"/>
</dbReference>
<feature type="region of interest" description="Disordered" evidence="1">
    <location>
        <begin position="167"/>
        <end position="423"/>
    </location>
</feature>
<evidence type="ECO:0000313" key="3">
    <source>
        <dbReference type="Proteomes" id="UP001147746"/>
    </source>
</evidence>
<sequence>MASISLPPQSQSGFPPHFDSSAPANVNSSHRMSMPAPLPNPHFVFPARDPDMVDSPAETLESRAPPALPAFSFNPGSNQTLQPTQAHNPRAGGHRRRHSEFVGGDQLITPPGDDKREEPSSQTQPSAPSGPPPGRGPGRRGHAHRRSAAVSGVDINAINKALASNLTAGSAPCTPGDRHFDNGHEDISRPLSYSAGSLGRPTPPSSPQFAPVPPVPPVPPIPAAIHVQPAPSNDDEEIGRPVSAISASSNENSPNHQAVRFEQPENPPPVQLRPTQNRSSKPRPKTADASLAFDLIQSQNVPDVPAVKRSKSTGHSRSRKSMSTGNLDAMLTNNGTDDANSTDTSRPSYSDDGSESSDSEHEGDGTSPKKPRKSKKAKKRVRSWAGAILTRGKSKKHTKTETDEKKRPPALTPPMLTRTNSEVGSVLDVDFDNDDVVVLRTPTNPEGTFATAGSVREEPPSPTPASAPSLESSWKPRSFYEQTAQDDTLSSPIIDLDAALGPFNTPDMRQNAGAPSQFSLATQRMYSGGRRGEFVGPEMRYHRRTESAPVMQPFDRSSLSPFRLGGVTTEAPDVFYEEEEDAFLAASQSPRGRMTPIQSGRATPAQSGQATPAEVVRARAVPEEDTLSVESDDTASTVGTTGTAKTAKTADTMTRAPEASSPMSSPEQAGLGIRANDKVAGQPETPSLERHLADPMHESGNPFNGPRRSPIEILKSEEGLPRPRIPPSPEVSPGFLAVDKRPATSPHELPPSIPPFSLSAGVSPSDSSFPSPDAPRSFNDRNFSSHSYHQLPSEYPYASVEDVPSLSSSASTMTNTMHRFSSSFFPRARLSTDRAASFSAAVHRRSSQANSSKRSSLASLSKLVGGPNSERSKLHQEEKPPGDVPDYSKKKGRRLSRLMHFWKIRDKEKHDNEAVSSERPM</sequence>
<feature type="region of interest" description="Disordered" evidence="1">
    <location>
        <begin position="440"/>
        <end position="488"/>
    </location>
</feature>
<feature type="compositionally biased region" description="Polar residues" evidence="1">
    <location>
        <begin position="586"/>
        <end position="610"/>
    </location>
</feature>
<feature type="compositionally biased region" description="Acidic residues" evidence="1">
    <location>
        <begin position="623"/>
        <end position="633"/>
    </location>
</feature>
<feature type="region of interest" description="Disordered" evidence="1">
    <location>
        <begin position="1"/>
        <end position="152"/>
    </location>
</feature>
<proteinExistence type="predicted"/>
<feature type="region of interest" description="Disordered" evidence="1">
    <location>
        <begin position="586"/>
        <end position="786"/>
    </location>
</feature>
<feature type="region of interest" description="Disordered" evidence="1">
    <location>
        <begin position="842"/>
        <end position="892"/>
    </location>
</feature>
<feature type="compositionally biased region" description="Low complexity" evidence="1">
    <location>
        <begin position="634"/>
        <end position="667"/>
    </location>
</feature>
<evidence type="ECO:0000313" key="2">
    <source>
        <dbReference type="EMBL" id="KAJ5331536.1"/>
    </source>
</evidence>
<feature type="compositionally biased region" description="Polar residues" evidence="1">
    <location>
        <begin position="245"/>
        <end position="256"/>
    </location>
</feature>
<feature type="compositionally biased region" description="Polar residues" evidence="1">
    <location>
        <begin position="321"/>
        <end position="347"/>
    </location>
</feature>
<feature type="compositionally biased region" description="Basic and acidic residues" evidence="1">
    <location>
        <begin position="176"/>
        <end position="188"/>
    </location>
</feature>
<dbReference type="AlphaFoldDB" id="A0A9W9UCI9"/>
<evidence type="ECO:0000256" key="1">
    <source>
        <dbReference type="SAM" id="MobiDB-lite"/>
    </source>
</evidence>
<gene>
    <name evidence="2" type="ORF">N7476_001319</name>
</gene>
<feature type="compositionally biased region" description="Basic and acidic residues" evidence="1">
    <location>
        <begin position="687"/>
        <end position="697"/>
    </location>
</feature>
<organism evidence="2 3">
    <name type="scientific">Penicillium atrosanguineum</name>
    <dbReference type="NCBI Taxonomy" id="1132637"/>
    <lineage>
        <taxon>Eukaryota</taxon>
        <taxon>Fungi</taxon>
        <taxon>Dikarya</taxon>
        <taxon>Ascomycota</taxon>
        <taxon>Pezizomycotina</taxon>
        <taxon>Eurotiomycetes</taxon>
        <taxon>Eurotiomycetidae</taxon>
        <taxon>Eurotiales</taxon>
        <taxon>Aspergillaceae</taxon>
        <taxon>Penicillium</taxon>
    </lineage>
</organism>
<feature type="compositionally biased region" description="Basic and acidic residues" evidence="1">
    <location>
        <begin position="870"/>
        <end position="889"/>
    </location>
</feature>
<feature type="compositionally biased region" description="Basic residues" evidence="1">
    <location>
        <begin position="369"/>
        <end position="382"/>
    </location>
</feature>
<dbReference type="Proteomes" id="UP001147746">
    <property type="component" value="Unassembled WGS sequence"/>
</dbReference>